<dbReference type="InterPro" id="IPR054472">
    <property type="entry name" value="WHD"/>
</dbReference>
<dbReference type="CDD" id="cd19481">
    <property type="entry name" value="RecA-like_protease"/>
    <property type="match status" value="1"/>
</dbReference>
<dbReference type="GO" id="GO:0005524">
    <property type="term" value="F:ATP binding"/>
    <property type="evidence" value="ECO:0007669"/>
    <property type="project" value="UniProtKB-KW"/>
</dbReference>
<dbReference type="Pfam" id="PF22977">
    <property type="entry name" value="WHD"/>
    <property type="match status" value="1"/>
</dbReference>
<keyword evidence="3 6" id="KW-0067">ATP-binding</keyword>
<dbReference type="Pfam" id="PF00004">
    <property type="entry name" value="AAA"/>
    <property type="match status" value="1"/>
</dbReference>
<dbReference type="InterPro" id="IPR003959">
    <property type="entry name" value="ATPase_AAA_core"/>
</dbReference>
<gene>
    <name evidence="6" type="ORF">M6D93_17705</name>
</gene>
<evidence type="ECO:0000256" key="4">
    <source>
        <dbReference type="SAM" id="MobiDB-lite"/>
    </source>
</evidence>
<evidence type="ECO:0000256" key="2">
    <source>
        <dbReference type="ARBA" id="ARBA00022741"/>
    </source>
</evidence>
<proteinExistence type="inferred from homology"/>
<sequence length="697" mass="75397">MPRTFTDHDAWQIANADFLAASVAWLRERIRTATEPSLAEPPPAPAGGEPTLMPAGDSALAQALRARQGTAMPDGPTTGASTDTGDRLTRAALAVAAAEDILPEPTLVSVASTFGLSRFERDTLLLCAAAELDPSFGSVVAQAHGDSAQRQPTFALALACLPEPAWSALAPSQGLRYWQLVDVVRGAGLPLMTSPLQAEERIVTVLRGLNYLDARFAPLTTRIEADLDQPLPPSQADTVEEINAHWQRASGHTPAIQLTGPAAASKQLLAAHAAAGCGLLSYRMPISALPTDAAELDALARLWQRESMLLPVALYLDAEDSDAEDPNRAGTIRAFLQRVQAPVLVAVRESWPELATGSVTIAVAPPTVSERAEAWRAALPADTDDARIEALAVQFPMDATVVHELAADAGADVTRVWARCRERSRPRLDSLAKRLDPTVSWSDLVLPAPQLAQLHELADQVSNRKTVYEDWGFGRRSSRGLGVTALFSGAAGVGKTLGAEVLAQQLQLDLYRIDLSAVVSKYIGETEKNLRRLFDAAEGGGVILFFDEADALFGKRSDVKDAHDRYANTQTNYLLQRMEDYGGLCILATNLRRSLDAAFVRRIRFIVEFPFPEQAERRAIWATMLPPQTPHDELDLDRLAELRLTGGMARNIAVNAAFLAAAEHTGISMPTLMAAARSEFRKLEVPLRESDFQLEGK</sequence>
<dbReference type="InterPro" id="IPR003593">
    <property type="entry name" value="AAA+_ATPase"/>
</dbReference>
<dbReference type="InterPro" id="IPR027417">
    <property type="entry name" value="P-loop_NTPase"/>
</dbReference>
<name>A0ABY4QXQ1_9ACTN</name>
<dbReference type="SMART" id="SM00382">
    <property type="entry name" value="AAA"/>
    <property type="match status" value="1"/>
</dbReference>
<keyword evidence="2" id="KW-0547">Nucleotide-binding</keyword>
<dbReference type="EMBL" id="CP097332">
    <property type="protein sequence ID" value="UQX88108.1"/>
    <property type="molecule type" value="Genomic_DNA"/>
</dbReference>
<dbReference type="Proteomes" id="UP001056336">
    <property type="component" value="Chromosome"/>
</dbReference>
<feature type="region of interest" description="Disordered" evidence="4">
    <location>
        <begin position="34"/>
        <end position="85"/>
    </location>
</feature>
<reference evidence="6" key="2">
    <citation type="submission" date="2022-05" db="EMBL/GenBank/DDBJ databases">
        <authorList>
            <person name="Kim J.-S."/>
            <person name="Lee K."/>
            <person name="Suh M."/>
            <person name="Eom M."/>
            <person name="Kim J.-S."/>
            <person name="Kim D.-S."/>
            <person name="Ko S.-H."/>
            <person name="Shin Y."/>
            <person name="Lee J.-S."/>
        </authorList>
    </citation>
    <scope>NUCLEOTIDE SEQUENCE</scope>
    <source>
        <strain evidence="6">N237</strain>
    </source>
</reference>
<keyword evidence="7" id="KW-1185">Reference proteome</keyword>
<comment type="similarity">
    <text evidence="1">Belongs to the AAA ATPase family.</text>
</comment>
<dbReference type="SUPFAM" id="SSF52540">
    <property type="entry name" value="P-loop containing nucleoside triphosphate hydrolases"/>
    <property type="match status" value="1"/>
</dbReference>
<organism evidence="6 7">
    <name type="scientific">Jatrophihabitans telluris</name>
    <dbReference type="NCBI Taxonomy" id="2038343"/>
    <lineage>
        <taxon>Bacteria</taxon>
        <taxon>Bacillati</taxon>
        <taxon>Actinomycetota</taxon>
        <taxon>Actinomycetes</taxon>
        <taxon>Jatrophihabitantales</taxon>
        <taxon>Jatrophihabitantaceae</taxon>
        <taxon>Jatrophihabitans</taxon>
    </lineage>
</organism>
<evidence type="ECO:0000259" key="5">
    <source>
        <dbReference type="SMART" id="SM00382"/>
    </source>
</evidence>
<evidence type="ECO:0000256" key="1">
    <source>
        <dbReference type="ARBA" id="ARBA00006914"/>
    </source>
</evidence>
<evidence type="ECO:0000313" key="6">
    <source>
        <dbReference type="EMBL" id="UQX88108.1"/>
    </source>
</evidence>
<feature type="domain" description="AAA+ ATPase" evidence="5">
    <location>
        <begin position="481"/>
        <end position="613"/>
    </location>
</feature>
<reference evidence="6" key="1">
    <citation type="journal article" date="2018" name="Int. J. Syst. Evol. Microbiol.">
        <title>Jatrophihabitans telluris sp. nov., isolated from sediment soil of lava forest wetlands and the emended description of the genus Jatrophihabitans.</title>
        <authorList>
            <person name="Lee K.C."/>
            <person name="Suh M.K."/>
            <person name="Eom M.K."/>
            <person name="Kim K.K."/>
            <person name="Kim J.S."/>
            <person name="Kim D.S."/>
            <person name="Ko S.H."/>
            <person name="Shin Y.K."/>
            <person name="Lee J.S."/>
        </authorList>
    </citation>
    <scope>NUCLEOTIDE SEQUENCE</scope>
    <source>
        <strain evidence="6">N237</strain>
    </source>
</reference>
<evidence type="ECO:0000256" key="3">
    <source>
        <dbReference type="ARBA" id="ARBA00022840"/>
    </source>
</evidence>
<accession>A0ABY4QXQ1</accession>
<dbReference type="PANTHER" id="PTHR23073">
    <property type="entry name" value="26S PROTEASOME REGULATORY SUBUNIT"/>
    <property type="match status" value="1"/>
</dbReference>
<dbReference type="Gene3D" id="3.40.50.300">
    <property type="entry name" value="P-loop containing nucleotide triphosphate hydrolases"/>
    <property type="match status" value="1"/>
</dbReference>
<evidence type="ECO:0000313" key="7">
    <source>
        <dbReference type="Proteomes" id="UP001056336"/>
    </source>
</evidence>
<dbReference type="InterPro" id="IPR050221">
    <property type="entry name" value="26S_Proteasome_ATPase"/>
</dbReference>
<protein>
    <submittedName>
        <fullName evidence="6">ATP-binding protein</fullName>
    </submittedName>
</protein>